<evidence type="ECO:0000256" key="3">
    <source>
        <dbReference type="SAM" id="Phobius"/>
    </source>
</evidence>
<evidence type="ECO:0000256" key="1">
    <source>
        <dbReference type="ARBA" id="ARBA00022729"/>
    </source>
</evidence>
<gene>
    <name evidence="4" type="primary">ORF148599</name>
</gene>
<dbReference type="GO" id="GO:0032222">
    <property type="term" value="P:regulation of synaptic transmission, cholinergic"/>
    <property type="evidence" value="ECO:0007669"/>
    <property type="project" value="InterPro"/>
</dbReference>
<dbReference type="PANTHER" id="PTHR33562">
    <property type="entry name" value="ATILLA, ISOFORM B-RELATED-RELATED"/>
    <property type="match status" value="1"/>
</dbReference>
<accession>A0A0B7B093</accession>
<protein>
    <recommendedName>
        <fullName evidence="5">Protein sleepless</fullName>
    </recommendedName>
</protein>
<name>A0A0B7B093_9EUPU</name>
<organism evidence="4">
    <name type="scientific">Arion vulgaris</name>
    <dbReference type="NCBI Taxonomy" id="1028688"/>
    <lineage>
        <taxon>Eukaryota</taxon>
        <taxon>Metazoa</taxon>
        <taxon>Spiralia</taxon>
        <taxon>Lophotrochozoa</taxon>
        <taxon>Mollusca</taxon>
        <taxon>Gastropoda</taxon>
        <taxon>Heterobranchia</taxon>
        <taxon>Euthyneura</taxon>
        <taxon>Panpulmonata</taxon>
        <taxon>Eupulmonata</taxon>
        <taxon>Stylommatophora</taxon>
        <taxon>Helicina</taxon>
        <taxon>Arionoidea</taxon>
        <taxon>Arionidae</taxon>
        <taxon>Arion</taxon>
    </lineage>
</organism>
<dbReference type="Pfam" id="PF17064">
    <property type="entry name" value="QVR"/>
    <property type="match status" value="1"/>
</dbReference>
<feature type="transmembrane region" description="Helical" evidence="3">
    <location>
        <begin position="6"/>
        <end position="24"/>
    </location>
</feature>
<keyword evidence="3" id="KW-0812">Transmembrane</keyword>
<evidence type="ECO:0000313" key="4">
    <source>
        <dbReference type="EMBL" id="CEK85510.1"/>
    </source>
</evidence>
<keyword evidence="3" id="KW-0472">Membrane</keyword>
<feature type="transmembrane region" description="Helical" evidence="3">
    <location>
        <begin position="137"/>
        <end position="154"/>
    </location>
</feature>
<dbReference type="EMBL" id="HACG01038645">
    <property type="protein sequence ID" value="CEK85510.1"/>
    <property type="molecule type" value="Transcribed_RNA"/>
</dbReference>
<keyword evidence="3" id="KW-1133">Transmembrane helix</keyword>
<feature type="non-terminal residue" evidence="4">
    <location>
        <position position="1"/>
    </location>
</feature>
<evidence type="ECO:0000256" key="2">
    <source>
        <dbReference type="ARBA" id="ARBA00023180"/>
    </source>
</evidence>
<dbReference type="GO" id="GO:0030431">
    <property type="term" value="P:sleep"/>
    <property type="evidence" value="ECO:0007669"/>
    <property type="project" value="InterPro"/>
</dbReference>
<dbReference type="AlphaFoldDB" id="A0A0B7B093"/>
<keyword evidence="1" id="KW-0732">Signal</keyword>
<keyword evidence="2" id="KW-0325">Glycoprotein</keyword>
<dbReference type="InterPro" id="IPR031424">
    <property type="entry name" value="QVR-like"/>
</dbReference>
<evidence type="ECO:0008006" key="5">
    <source>
        <dbReference type="Google" id="ProtNLM"/>
    </source>
</evidence>
<reference evidence="4" key="1">
    <citation type="submission" date="2014-12" db="EMBL/GenBank/DDBJ databases">
        <title>Insight into the proteome of Arion vulgaris.</title>
        <authorList>
            <person name="Aradska J."/>
            <person name="Bulat T."/>
            <person name="Smidak R."/>
            <person name="Sarate P."/>
            <person name="Gangsoo J."/>
            <person name="Sialana F."/>
            <person name="Bilban M."/>
            <person name="Lubec G."/>
        </authorList>
    </citation>
    <scope>NUCLEOTIDE SEQUENCE</scope>
    <source>
        <tissue evidence="4">Skin</tissue>
    </source>
</reference>
<dbReference type="InterPro" id="IPR050975">
    <property type="entry name" value="Sleep_regulator"/>
</dbReference>
<sequence>ELTTKMAVYGIALVFMLVFLLHYGDAIMCHRCMSSMGGCGDDVVWRMYPWRDCGDSYCVKVIEKVPGEEPRYIRECESNLLKNTRHRLRMPVLRRHGYCVPARKNDPYNPLDSVDSRFTYCFCNDWNGCNSSTLARISWILVMGAGSLATYIIYKFL</sequence>
<proteinExistence type="predicted"/>